<dbReference type="Gene3D" id="3.40.50.300">
    <property type="entry name" value="P-loop containing nucleotide triphosphate hydrolases"/>
    <property type="match status" value="1"/>
</dbReference>
<dbReference type="InterPro" id="IPR000863">
    <property type="entry name" value="Sulfotransferase_dom"/>
</dbReference>
<organism evidence="4 5">
    <name type="scientific">Patiria miniata</name>
    <name type="common">Bat star</name>
    <name type="synonym">Asterina miniata</name>
    <dbReference type="NCBI Taxonomy" id="46514"/>
    <lineage>
        <taxon>Eukaryota</taxon>
        <taxon>Metazoa</taxon>
        <taxon>Echinodermata</taxon>
        <taxon>Eleutherozoa</taxon>
        <taxon>Asterozoa</taxon>
        <taxon>Asteroidea</taxon>
        <taxon>Valvatacea</taxon>
        <taxon>Valvatida</taxon>
        <taxon>Asterinidae</taxon>
        <taxon>Patiria</taxon>
    </lineage>
</organism>
<evidence type="ECO:0000313" key="5">
    <source>
        <dbReference type="Proteomes" id="UP000887568"/>
    </source>
</evidence>
<keyword evidence="5" id="KW-1185">Reference proteome</keyword>
<dbReference type="Proteomes" id="UP000887568">
    <property type="component" value="Unplaced"/>
</dbReference>
<evidence type="ECO:0000313" key="4">
    <source>
        <dbReference type="EnsemblMetazoa" id="XP_038069753.1"/>
    </source>
</evidence>
<dbReference type="RefSeq" id="XP_038069753.1">
    <property type="nucleotide sequence ID" value="XM_038213825.1"/>
</dbReference>
<comment type="similarity">
    <text evidence="1">Belongs to the sulfotransferase 1 family.</text>
</comment>
<proteinExistence type="inferred from homology"/>
<sequence>MAGPLKMENWEKLLYVHRGVTFHSSFIPPDCWDEIETFQARPSDICVAAAMRSGTHWMLRIINLILGTDSQSLTSPIFEAVLISAVTNPDAPRRMGYQVVAELPTDRPRVLYTHLPATHVPKSFWNTDGVKIIYVIRNPIDVIKSGFKLDSNIFSDFPPFSTYLKMTFDPKQAHMGTWINHARSFWERRNHKNVLFVYYEDLKESFQPTVASIANFLERPLSQGQLDWVQERSTLEVMRAIQAQCPPNKGTGLETIIDRGLSNEAIKECSDEDVALVKSQLQKLADTDIRYLKEIQ</sequence>
<dbReference type="EnsemblMetazoa" id="XM_038213825.1">
    <property type="protein sequence ID" value="XP_038069753.1"/>
    <property type="gene ID" value="LOC119738856"/>
</dbReference>
<name>A0A914B1G3_PATMI</name>
<dbReference type="OMA" id="MERAPFL"/>
<dbReference type="GeneID" id="119738856"/>
<dbReference type="GO" id="GO:0008146">
    <property type="term" value="F:sulfotransferase activity"/>
    <property type="evidence" value="ECO:0007669"/>
    <property type="project" value="InterPro"/>
</dbReference>
<dbReference type="SUPFAM" id="SSF52540">
    <property type="entry name" value="P-loop containing nucleoside triphosphate hydrolases"/>
    <property type="match status" value="1"/>
</dbReference>
<dbReference type="InterPro" id="IPR027417">
    <property type="entry name" value="P-loop_NTPase"/>
</dbReference>
<evidence type="ECO:0000256" key="1">
    <source>
        <dbReference type="ARBA" id="ARBA00005771"/>
    </source>
</evidence>
<accession>A0A914B1G3</accession>
<protein>
    <recommendedName>
        <fullName evidence="3">Sulfotransferase domain-containing protein</fullName>
    </recommendedName>
</protein>
<dbReference type="AlphaFoldDB" id="A0A914B1G3"/>
<dbReference type="Pfam" id="PF00685">
    <property type="entry name" value="Sulfotransfer_1"/>
    <property type="match status" value="1"/>
</dbReference>
<dbReference type="PANTHER" id="PTHR11783">
    <property type="entry name" value="SULFOTRANSFERASE SULT"/>
    <property type="match status" value="1"/>
</dbReference>
<dbReference type="OrthoDB" id="205623at2759"/>
<feature type="domain" description="Sulfotransferase" evidence="3">
    <location>
        <begin position="42"/>
        <end position="244"/>
    </location>
</feature>
<keyword evidence="2" id="KW-0808">Transferase</keyword>
<reference evidence="4" key="1">
    <citation type="submission" date="2022-11" db="UniProtKB">
        <authorList>
            <consortium name="EnsemblMetazoa"/>
        </authorList>
    </citation>
    <scope>IDENTIFICATION</scope>
</reference>
<evidence type="ECO:0000256" key="2">
    <source>
        <dbReference type="ARBA" id="ARBA00022679"/>
    </source>
</evidence>
<evidence type="ECO:0000259" key="3">
    <source>
        <dbReference type="Pfam" id="PF00685"/>
    </source>
</evidence>